<dbReference type="Gene3D" id="1.25.40.10">
    <property type="entry name" value="Tetratricopeptide repeat domain"/>
    <property type="match status" value="2"/>
</dbReference>
<protein>
    <submittedName>
        <fullName evidence="4">Intraflagellar transport protein 88</fullName>
    </submittedName>
</protein>
<gene>
    <name evidence="4" type="ORF">M9Y10_011708</name>
</gene>
<dbReference type="Proteomes" id="UP001470230">
    <property type="component" value="Unassembled WGS sequence"/>
</dbReference>
<keyword evidence="2" id="KW-0175">Coiled coil</keyword>
<feature type="repeat" description="TPR" evidence="1">
    <location>
        <begin position="397"/>
        <end position="430"/>
    </location>
</feature>
<dbReference type="PANTHER" id="PTHR44117:SF1">
    <property type="entry name" value="INTRAFLAGELLAR TRANSPORT PROTEIN 88 HOMOLOG"/>
    <property type="match status" value="1"/>
</dbReference>
<reference evidence="4 5" key="1">
    <citation type="submission" date="2024-04" db="EMBL/GenBank/DDBJ databases">
        <title>Tritrichomonas musculus Genome.</title>
        <authorList>
            <person name="Alves-Ferreira E."/>
            <person name="Grigg M."/>
            <person name="Lorenzi H."/>
            <person name="Galac M."/>
        </authorList>
    </citation>
    <scope>NUCLEOTIDE SEQUENCE [LARGE SCALE GENOMIC DNA]</scope>
    <source>
        <strain evidence="4 5">EAF2021</strain>
    </source>
</reference>
<evidence type="ECO:0000313" key="5">
    <source>
        <dbReference type="Proteomes" id="UP001470230"/>
    </source>
</evidence>
<feature type="coiled-coil region" evidence="2">
    <location>
        <begin position="620"/>
        <end position="652"/>
    </location>
</feature>
<comment type="caution">
    <text evidence="4">The sequence shown here is derived from an EMBL/GenBank/DDBJ whole genome shotgun (WGS) entry which is preliminary data.</text>
</comment>
<name>A0ABR2IK13_9EUKA</name>
<evidence type="ECO:0000313" key="4">
    <source>
        <dbReference type="EMBL" id="KAK8864014.1"/>
    </source>
</evidence>
<feature type="repeat" description="TPR" evidence="1">
    <location>
        <begin position="200"/>
        <end position="233"/>
    </location>
</feature>
<dbReference type="PROSITE" id="PS50005">
    <property type="entry name" value="TPR"/>
    <property type="match status" value="5"/>
</dbReference>
<keyword evidence="1" id="KW-0802">TPR repeat</keyword>
<dbReference type="Pfam" id="PF13432">
    <property type="entry name" value="TPR_16"/>
    <property type="match status" value="1"/>
</dbReference>
<dbReference type="SMART" id="SM00028">
    <property type="entry name" value="TPR"/>
    <property type="match status" value="10"/>
</dbReference>
<feature type="compositionally biased region" description="Low complexity" evidence="3">
    <location>
        <begin position="1"/>
        <end position="37"/>
    </location>
</feature>
<dbReference type="SUPFAM" id="SSF48452">
    <property type="entry name" value="TPR-like"/>
    <property type="match status" value="3"/>
</dbReference>
<feature type="repeat" description="TPR" evidence="1">
    <location>
        <begin position="431"/>
        <end position="464"/>
    </location>
</feature>
<proteinExistence type="predicted"/>
<keyword evidence="5" id="KW-1185">Reference proteome</keyword>
<feature type="region of interest" description="Disordered" evidence="3">
    <location>
        <begin position="1"/>
        <end position="40"/>
    </location>
</feature>
<dbReference type="Pfam" id="PF13181">
    <property type="entry name" value="TPR_8"/>
    <property type="match status" value="2"/>
</dbReference>
<accession>A0ABR2IK13</accession>
<evidence type="ECO:0000256" key="3">
    <source>
        <dbReference type="SAM" id="MobiDB-lite"/>
    </source>
</evidence>
<evidence type="ECO:0000256" key="1">
    <source>
        <dbReference type="PROSITE-ProRule" id="PRU00339"/>
    </source>
</evidence>
<feature type="repeat" description="TPR" evidence="1">
    <location>
        <begin position="161"/>
        <end position="194"/>
    </location>
</feature>
<organism evidence="4 5">
    <name type="scientific">Tritrichomonas musculus</name>
    <dbReference type="NCBI Taxonomy" id="1915356"/>
    <lineage>
        <taxon>Eukaryota</taxon>
        <taxon>Metamonada</taxon>
        <taxon>Parabasalia</taxon>
        <taxon>Tritrichomonadida</taxon>
        <taxon>Tritrichomonadidae</taxon>
        <taxon>Tritrichomonas</taxon>
    </lineage>
</organism>
<dbReference type="InterPro" id="IPR019734">
    <property type="entry name" value="TPR_rpt"/>
</dbReference>
<feature type="repeat" description="TPR" evidence="1">
    <location>
        <begin position="533"/>
        <end position="566"/>
    </location>
</feature>
<dbReference type="PANTHER" id="PTHR44117">
    <property type="entry name" value="INTRAFLAGELLAR TRANSPORT PROTEIN 88 HOMOLOG"/>
    <property type="match status" value="1"/>
</dbReference>
<sequence>MTAMRTSSRGRPPTSSRPMSSRKGAGFSSGGMTTSGGKKVISPLDHMAESFAQYLKDSKDAPEIKVKEFKKSIMAAIQESSINISKGDFQAALTKAKEAKTEMKNLQDFITSKTIDDADFKSYKHTVLMQLADAYKRNAMWEDALNTLQRLLKDREFPHLHMIYLEIGNIYSAQQKYEEAIKNYEMGINHLKPDTNRLMARFHQCCGIAHIQLGDYHKALSEFETAMRQDPSIKTGYNLVLCHSILSSVDELRDSFTRLLAVKPPMTITEMNDSDVLGNQMHIERREQVRLVMLASRLVATKSDKDWQQSYEFVLQQLKRSKYPEAAGEFEIAYSLAYLNHQAPDKAIEMLRSIRKKDPSLMALAATNLSFLYFLEQNFESADKYATIALENDKYNAQALVNKGNCYMQAGHEEEARDSYLEAIGVEADCVEALYNLGIVSKLMGSYDEALQVFDKLSRIVPKAPEVAFEISDCYDKIGMVPQAIDCLHRLFNILPTDPAMWKKLGGIWDRDGNEQQAFHCYSESYKYGPSDIDVITWLGAYHRRHQHFDQSLRFYERASSIAPKEPRYPLMVASCYRSMDMKQEALEVYEKVIQMDSSNKQCLEHLIKLTGEMGLTAKCDHYQHMLAELVERLQQIEQEEYQEQLEQQQQQGFGGMGTGFGGMGGSIGGGFGATNAGFGATNMNLGGTGIAGGIGGTQAMNPMQFTKENVEAPSLRVGNTGSDMVQKGMAGNGNDDLWEGVNIDLDE</sequence>
<dbReference type="Pfam" id="PF14559">
    <property type="entry name" value="TPR_19"/>
    <property type="match status" value="1"/>
</dbReference>
<evidence type="ECO:0000256" key="2">
    <source>
        <dbReference type="SAM" id="Coils"/>
    </source>
</evidence>
<dbReference type="InterPro" id="IPR011990">
    <property type="entry name" value="TPR-like_helical_dom_sf"/>
</dbReference>
<dbReference type="EMBL" id="JAPFFF010000017">
    <property type="protein sequence ID" value="KAK8864014.1"/>
    <property type="molecule type" value="Genomic_DNA"/>
</dbReference>